<organism evidence="2 3">
    <name type="scientific">Roridomyces roridus</name>
    <dbReference type="NCBI Taxonomy" id="1738132"/>
    <lineage>
        <taxon>Eukaryota</taxon>
        <taxon>Fungi</taxon>
        <taxon>Dikarya</taxon>
        <taxon>Basidiomycota</taxon>
        <taxon>Agaricomycotina</taxon>
        <taxon>Agaricomycetes</taxon>
        <taxon>Agaricomycetidae</taxon>
        <taxon>Agaricales</taxon>
        <taxon>Marasmiineae</taxon>
        <taxon>Mycenaceae</taxon>
        <taxon>Roridomyces</taxon>
    </lineage>
</organism>
<evidence type="ECO:0000256" key="1">
    <source>
        <dbReference type="SAM" id="SignalP"/>
    </source>
</evidence>
<dbReference type="Gene3D" id="2.80.10.50">
    <property type="match status" value="1"/>
</dbReference>
<evidence type="ECO:0000313" key="2">
    <source>
        <dbReference type="EMBL" id="KAJ7643860.1"/>
    </source>
</evidence>
<dbReference type="EMBL" id="JARKIF010000003">
    <property type="protein sequence ID" value="KAJ7643860.1"/>
    <property type="molecule type" value="Genomic_DNA"/>
</dbReference>
<name>A0AAD7FUC8_9AGAR</name>
<feature type="chain" id="PRO_5042122931" description="Ricin B lectin domain-containing protein" evidence="1">
    <location>
        <begin position="23"/>
        <end position="191"/>
    </location>
</feature>
<protein>
    <recommendedName>
        <fullName evidence="4">Ricin B lectin domain-containing protein</fullName>
    </recommendedName>
</protein>
<reference evidence="2" key="1">
    <citation type="submission" date="2023-03" db="EMBL/GenBank/DDBJ databases">
        <title>Massive genome expansion in bonnet fungi (Mycena s.s.) driven by repeated elements and novel gene families across ecological guilds.</title>
        <authorList>
            <consortium name="Lawrence Berkeley National Laboratory"/>
            <person name="Harder C.B."/>
            <person name="Miyauchi S."/>
            <person name="Viragh M."/>
            <person name="Kuo A."/>
            <person name="Thoen E."/>
            <person name="Andreopoulos B."/>
            <person name="Lu D."/>
            <person name="Skrede I."/>
            <person name="Drula E."/>
            <person name="Henrissat B."/>
            <person name="Morin E."/>
            <person name="Kohler A."/>
            <person name="Barry K."/>
            <person name="LaButti K."/>
            <person name="Morin E."/>
            <person name="Salamov A."/>
            <person name="Lipzen A."/>
            <person name="Mereny Z."/>
            <person name="Hegedus B."/>
            <person name="Baldrian P."/>
            <person name="Stursova M."/>
            <person name="Weitz H."/>
            <person name="Taylor A."/>
            <person name="Grigoriev I.V."/>
            <person name="Nagy L.G."/>
            <person name="Martin F."/>
            <person name="Kauserud H."/>
        </authorList>
    </citation>
    <scope>NUCLEOTIDE SEQUENCE</scope>
    <source>
        <strain evidence="2">9284</strain>
    </source>
</reference>
<comment type="caution">
    <text evidence="2">The sequence shown here is derived from an EMBL/GenBank/DDBJ whole genome shotgun (WGS) entry which is preliminary data.</text>
</comment>
<evidence type="ECO:0008006" key="4">
    <source>
        <dbReference type="Google" id="ProtNLM"/>
    </source>
</evidence>
<evidence type="ECO:0000313" key="3">
    <source>
        <dbReference type="Proteomes" id="UP001221142"/>
    </source>
</evidence>
<keyword evidence="1" id="KW-0732">Signal</keyword>
<dbReference type="Proteomes" id="UP001221142">
    <property type="component" value="Unassembled WGS sequence"/>
</dbReference>
<sequence>MKFMLALTAALVSATMVAGVAAPAPAVPGFTNINDFQGRGLNLVNDAAPGEGTAVTGFPASGATALNQEWSIIPQGTNFTIANALNQTLKLSYPTAGFGGNPHFSGLVVSAQFPANFSIQTSGNGVRIVEVTSGHTLTSWATAGGLAQSPVTLYPISASLQSQQTWTLVASCQFLPVCQTRIDVEIAKFLA</sequence>
<feature type="signal peptide" evidence="1">
    <location>
        <begin position="1"/>
        <end position="22"/>
    </location>
</feature>
<accession>A0AAD7FUC8</accession>
<dbReference type="AlphaFoldDB" id="A0AAD7FUC8"/>
<proteinExistence type="predicted"/>
<keyword evidence="3" id="KW-1185">Reference proteome</keyword>
<gene>
    <name evidence="2" type="ORF">FB45DRAFT_861435</name>
</gene>